<comment type="caution">
    <text evidence="4">The sequence shown here is derived from an EMBL/GenBank/DDBJ whole genome shotgun (WGS) entry which is preliminary data.</text>
</comment>
<dbReference type="InterPro" id="IPR050832">
    <property type="entry name" value="Bact_Acetyltransf"/>
</dbReference>
<dbReference type="PROSITE" id="PS51186">
    <property type="entry name" value="GNAT"/>
    <property type="match status" value="1"/>
</dbReference>
<evidence type="ECO:0000256" key="2">
    <source>
        <dbReference type="ARBA" id="ARBA00023315"/>
    </source>
</evidence>
<dbReference type="Proteomes" id="UP001234343">
    <property type="component" value="Unassembled WGS sequence"/>
</dbReference>
<accession>A0ABT7SZK7</accession>
<dbReference type="EMBL" id="JAUCBP010000011">
    <property type="protein sequence ID" value="MDM7861439.1"/>
    <property type="molecule type" value="Genomic_DNA"/>
</dbReference>
<protein>
    <submittedName>
        <fullName evidence="4">GNAT family N-acetyltransferase/peptidase C39 family protein</fullName>
    </submittedName>
</protein>
<dbReference type="InterPro" id="IPR021770">
    <property type="entry name" value="DUF3335"/>
</dbReference>
<dbReference type="CDD" id="cd04301">
    <property type="entry name" value="NAT_SF"/>
    <property type="match status" value="1"/>
</dbReference>
<keyword evidence="5" id="KW-1185">Reference proteome</keyword>
<evidence type="ECO:0000313" key="5">
    <source>
        <dbReference type="Proteomes" id="UP001234343"/>
    </source>
</evidence>
<organism evidence="4 5">
    <name type="scientific">Alteromonas arenosi</name>
    <dbReference type="NCBI Taxonomy" id="3055817"/>
    <lineage>
        <taxon>Bacteria</taxon>
        <taxon>Pseudomonadati</taxon>
        <taxon>Pseudomonadota</taxon>
        <taxon>Gammaproteobacteria</taxon>
        <taxon>Alteromonadales</taxon>
        <taxon>Alteromonadaceae</taxon>
        <taxon>Alteromonas/Salinimonas group</taxon>
        <taxon>Alteromonas</taxon>
    </lineage>
</organism>
<evidence type="ECO:0000256" key="1">
    <source>
        <dbReference type="ARBA" id="ARBA00022679"/>
    </source>
</evidence>
<keyword evidence="2" id="KW-0012">Acyltransferase</keyword>
<dbReference type="InterPro" id="IPR016181">
    <property type="entry name" value="Acyl_CoA_acyltransferase"/>
</dbReference>
<proteinExistence type="predicted"/>
<feature type="domain" description="N-acetyltransferase" evidence="3">
    <location>
        <begin position="11"/>
        <end position="157"/>
    </location>
</feature>
<dbReference type="Gene3D" id="3.90.70.10">
    <property type="entry name" value="Cysteine proteinases"/>
    <property type="match status" value="1"/>
</dbReference>
<dbReference type="PANTHER" id="PTHR43877:SF2">
    <property type="entry name" value="AMINOALKYLPHOSPHONATE N-ACETYLTRANSFERASE-RELATED"/>
    <property type="match status" value="1"/>
</dbReference>
<dbReference type="SUPFAM" id="SSF55729">
    <property type="entry name" value="Acyl-CoA N-acyltransferases (Nat)"/>
    <property type="match status" value="1"/>
</dbReference>
<dbReference type="RefSeq" id="WP_289365966.1">
    <property type="nucleotide sequence ID" value="NZ_JAUCBP010000011.1"/>
</dbReference>
<sequence>MVTNSSILAETSIRSAQKTDLDQLVAIENAAFNNDRISRKRFVHWLKAENCVFLVAQREQRIVGYGLVLLRKGTRLARLYSIAIEQHCAGQGIGKALLLALEHETLKTGRLYMRLEVASNNTAAQRLYLSIGYKPFGSYADYYDNHIDAIRMQKSIRQAAERDKLPWYPWYRQTTPFTCGPASLIMAMQHLERRVEASQTLELALWREATTIYMTSGHGGCHPYGLALAAIHRGFDAAILVSQTHGLFADGVRDEHKKQVMHIVEQDFAAQLSKKQVHIDIGTANSDWIEAQLKDGNAVLTLISTYHMTGYKTPHWVCITHCDQDCFYLHDPDMDEDSDNPFEFQHIPVGIDDLVAMCGYGKRKLHAFVVLSRSANALPSTVK</sequence>
<dbReference type="PANTHER" id="PTHR43877">
    <property type="entry name" value="AMINOALKYLPHOSPHONATE N-ACETYLTRANSFERASE-RELATED-RELATED"/>
    <property type="match status" value="1"/>
</dbReference>
<dbReference type="Gene3D" id="3.40.630.30">
    <property type="match status" value="1"/>
</dbReference>
<gene>
    <name evidence="4" type="ORF">QTP81_12630</name>
</gene>
<evidence type="ECO:0000259" key="3">
    <source>
        <dbReference type="PROSITE" id="PS51186"/>
    </source>
</evidence>
<reference evidence="4 5" key="1">
    <citation type="submission" date="2023-06" db="EMBL/GenBank/DDBJ databases">
        <title>Alteromonas sp. ASW11-36 isolated from intertidal sand.</title>
        <authorList>
            <person name="Li Y."/>
        </authorList>
    </citation>
    <scope>NUCLEOTIDE SEQUENCE [LARGE SCALE GENOMIC DNA]</scope>
    <source>
        <strain evidence="4 5">ASW11-36</strain>
    </source>
</reference>
<dbReference type="Pfam" id="PF11814">
    <property type="entry name" value="DUF3335"/>
    <property type="match status" value="1"/>
</dbReference>
<evidence type="ECO:0000313" key="4">
    <source>
        <dbReference type="EMBL" id="MDM7861439.1"/>
    </source>
</evidence>
<name>A0ABT7SZK7_9ALTE</name>
<keyword evidence="1" id="KW-0808">Transferase</keyword>
<dbReference type="InterPro" id="IPR000182">
    <property type="entry name" value="GNAT_dom"/>
</dbReference>
<dbReference type="Pfam" id="PF13673">
    <property type="entry name" value="Acetyltransf_10"/>
    <property type="match status" value="1"/>
</dbReference>